<proteinExistence type="predicted"/>
<keyword evidence="1" id="KW-0472">Membrane</keyword>
<evidence type="ECO:0000313" key="2">
    <source>
        <dbReference type="EMBL" id="KKR71888.1"/>
    </source>
</evidence>
<feature type="transmembrane region" description="Helical" evidence="1">
    <location>
        <begin position="266"/>
        <end position="289"/>
    </location>
</feature>
<reference evidence="2 3" key="1">
    <citation type="journal article" date="2015" name="Nature">
        <title>rRNA introns, odd ribosomes, and small enigmatic genomes across a large radiation of phyla.</title>
        <authorList>
            <person name="Brown C.T."/>
            <person name="Hug L.A."/>
            <person name="Thomas B.C."/>
            <person name="Sharon I."/>
            <person name="Castelle C.J."/>
            <person name="Singh A."/>
            <person name="Wilkins M.J."/>
            <person name="Williams K.H."/>
            <person name="Banfield J.F."/>
        </authorList>
    </citation>
    <scope>NUCLEOTIDE SEQUENCE [LARGE SCALE GENOMIC DNA]</scope>
</reference>
<dbReference type="EMBL" id="LBZM01000016">
    <property type="protein sequence ID" value="KKR71888.1"/>
    <property type="molecule type" value="Genomic_DNA"/>
</dbReference>
<feature type="transmembrane region" description="Helical" evidence="1">
    <location>
        <begin position="379"/>
        <end position="395"/>
    </location>
</feature>
<keyword evidence="1" id="KW-1133">Transmembrane helix</keyword>
<feature type="transmembrane region" description="Helical" evidence="1">
    <location>
        <begin position="153"/>
        <end position="172"/>
    </location>
</feature>
<sequence>MSILTKPWETIWRSFLFSFFQKMKKSLFQILLLFTTGLIQVPDLYASENNPSVQEEIPAIRFENEHENLLAEKTAAEEMMDSEAIHEPAGEHEEEVDISFIFNNKTFQKIAAAVFALAILHTFMVSKFSHLAQKYPEGSIQENLFHLIGEVEAVFMLWSGILIATMTAFFMWGNSVHYINGLNFTEPMFVFVIMIIAATKPIIDIADYSVRFIDKHLPLRGSAGFLASVLIVGPLLGSFITEPAAMTVTALILYRQFFIRDISTKLKYMIIATLFVNVSVGGALTNFAAPPVIMVAGKWGWDLMHMLTSLGWKAAIAVVINAYTVAIFFKNHINKTIQPLKDSDARGENAAEMKNTPLWITLAHILFLAFTVLNAHHAAVFMAGFVFFLGFATVTREYQEKLKLREGLLVGGFLAGLVTIGSLQKFWIQPVISMLPDIPLFFGAVFLTSFTDNAALTFLASQVEGISAMKQYLVVAGALAGGGLTVIANAPNPAGFSILNPSFGKDGINPVKLLTAALFPTAIVILSFLLLPSL</sequence>
<evidence type="ECO:0000313" key="3">
    <source>
        <dbReference type="Proteomes" id="UP000034664"/>
    </source>
</evidence>
<comment type="caution">
    <text evidence="2">The sequence shown here is derived from an EMBL/GenBank/DDBJ whole genome shotgun (WGS) entry which is preliminary data.</text>
</comment>
<feature type="transmembrane region" description="Helical" evidence="1">
    <location>
        <begin position="511"/>
        <end position="531"/>
    </location>
</feature>
<dbReference type="Proteomes" id="UP000034664">
    <property type="component" value="Unassembled WGS sequence"/>
</dbReference>
<feature type="transmembrane region" description="Helical" evidence="1">
    <location>
        <begin position="440"/>
        <end position="460"/>
    </location>
</feature>
<dbReference type="AlphaFoldDB" id="A0A0G0T490"/>
<dbReference type="PATRIC" id="fig|1618482.3.peg.655"/>
<feature type="transmembrane region" description="Helical" evidence="1">
    <location>
        <begin position="184"/>
        <end position="203"/>
    </location>
</feature>
<feature type="transmembrane region" description="Helical" evidence="1">
    <location>
        <begin position="309"/>
        <end position="329"/>
    </location>
</feature>
<keyword evidence="1" id="KW-0812">Transmembrane</keyword>
<feature type="transmembrane region" description="Helical" evidence="1">
    <location>
        <begin position="407"/>
        <end position="428"/>
    </location>
</feature>
<dbReference type="Pfam" id="PF07399">
    <property type="entry name" value="Na_H_antiport_3"/>
    <property type="match status" value="1"/>
</dbReference>
<feature type="transmembrane region" description="Helical" evidence="1">
    <location>
        <begin position="356"/>
        <end position="373"/>
    </location>
</feature>
<protein>
    <recommendedName>
        <fullName evidence="4">Na+/H+ antiporter</fullName>
    </recommendedName>
</protein>
<evidence type="ECO:0000256" key="1">
    <source>
        <dbReference type="SAM" id="Phobius"/>
    </source>
</evidence>
<name>A0A0G0T490_9BACT</name>
<organism evidence="2 3">
    <name type="scientific">Candidatus Roizmanbacteria bacterium GW2011_GWB1_40_7</name>
    <dbReference type="NCBI Taxonomy" id="1618482"/>
    <lineage>
        <taxon>Bacteria</taxon>
        <taxon>Candidatus Roizmaniibacteriota</taxon>
    </lineage>
</organism>
<feature type="transmembrane region" description="Helical" evidence="1">
    <location>
        <begin position="223"/>
        <end position="254"/>
    </location>
</feature>
<accession>A0A0G0T490</accession>
<evidence type="ECO:0008006" key="4">
    <source>
        <dbReference type="Google" id="ProtNLM"/>
    </source>
</evidence>
<feature type="transmembrane region" description="Helical" evidence="1">
    <location>
        <begin position="472"/>
        <end position="491"/>
    </location>
</feature>
<dbReference type="InterPro" id="IPR009978">
    <property type="entry name" value="Na_H_antiport_3"/>
</dbReference>
<gene>
    <name evidence="2" type="ORF">UU14_C0016G0008</name>
</gene>